<dbReference type="OrthoDB" id="9793186at2"/>
<keyword evidence="3" id="KW-0808">Transferase</keyword>
<dbReference type="InterPro" id="IPR011499">
    <property type="entry name" value="Lipid_A_biosynth_N"/>
</dbReference>
<dbReference type="GO" id="GO:0008915">
    <property type="term" value="F:lipid-A-disaccharide synthase activity"/>
    <property type="evidence" value="ECO:0007669"/>
    <property type="project" value="InterPro"/>
</dbReference>
<dbReference type="SMART" id="SM01259">
    <property type="entry name" value="LAB_N"/>
    <property type="match status" value="2"/>
</dbReference>
<evidence type="ECO:0000256" key="1">
    <source>
        <dbReference type="SAM" id="Phobius"/>
    </source>
</evidence>
<feature type="transmembrane region" description="Helical" evidence="1">
    <location>
        <begin position="159"/>
        <end position="178"/>
    </location>
</feature>
<dbReference type="GO" id="GO:0016020">
    <property type="term" value="C:membrane"/>
    <property type="evidence" value="ECO:0007669"/>
    <property type="project" value="GOC"/>
</dbReference>
<feature type="transmembrane region" description="Helical" evidence="1">
    <location>
        <begin position="61"/>
        <end position="77"/>
    </location>
</feature>
<accession>A0A434AWA8</accession>
<evidence type="ECO:0000313" key="3">
    <source>
        <dbReference type="EMBL" id="RUT78776.1"/>
    </source>
</evidence>
<dbReference type="EMBL" id="RJJX01000006">
    <property type="protein sequence ID" value="RUT78776.1"/>
    <property type="molecule type" value="Genomic_DNA"/>
</dbReference>
<gene>
    <name evidence="3" type="ORF">DLK05_06465</name>
</gene>
<dbReference type="GO" id="GO:0009245">
    <property type="term" value="P:lipid A biosynthetic process"/>
    <property type="evidence" value="ECO:0007669"/>
    <property type="project" value="InterPro"/>
</dbReference>
<dbReference type="Proteomes" id="UP000282985">
    <property type="component" value="Unassembled WGS sequence"/>
</dbReference>
<feature type="transmembrane region" description="Helical" evidence="1">
    <location>
        <begin position="184"/>
        <end position="202"/>
    </location>
</feature>
<dbReference type="Pfam" id="PF07578">
    <property type="entry name" value="LAB_N"/>
    <property type="match status" value="2"/>
</dbReference>
<feature type="domain" description="Lipid A biosynthesis N-terminal" evidence="2">
    <location>
        <begin position="9"/>
        <end position="80"/>
    </location>
</feature>
<evidence type="ECO:0000259" key="2">
    <source>
        <dbReference type="SMART" id="SM01259"/>
    </source>
</evidence>
<proteinExistence type="predicted"/>
<keyword evidence="3" id="KW-0012">Acyltransferase</keyword>
<protein>
    <submittedName>
        <fullName evidence="3">Lauroyl acyltransferase</fullName>
    </submittedName>
</protein>
<feature type="transmembrane region" description="Helical" evidence="1">
    <location>
        <begin position="6"/>
        <end position="26"/>
    </location>
</feature>
<dbReference type="GO" id="GO:0016746">
    <property type="term" value="F:acyltransferase activity"/>
    <property type="evidence" value="ECO:0007669"/>
    <property type="project" value="UniProtKB-KW"/>
</dbReference>
<dbReference type="AlphaFoldDB" id="A0A434AWA8"/>
<feature type="domain" description="Lipid A biosynthesis N-terminal" evidence="2">
    <location>
        <begin position="130"/>
        <end position="201"/>
    </location>
</feature>
<sequence length="211" mass="24585">MKDIYIYAIGFVAQGLFSARLIVQWIKSEKAGEVLSPVLFWQLSILASWMLFIYGLLRNDFAIILGQVIAYSIYIRNLQIQNQWKKLPLFSRIIALTTPLIAFVIMIQNWDVHYQKLLQNEDIPTMLLLWGVAGQITFTFRFVYQWIYSERKKESSLPLGFWLISILGSAMIISYAIYRVDPVLFIGQGFGILVYSRNIVLIRKQKYKINS</sequence>
<keyword evidence="4" id="KW-1185">Reference proteome</keyword>
<organism evidence="3 4">
    <name type="scientific">Ancylomarina longa</name>
    <dbReference type="NCBI Taxonomy" id="2487017"/>
    <lineage>
        <taxon>Bacteria</taxon>
        <taxon>Pseudomonadati</taxon>
        <taxon>Bacteroidota</taxon>
        <taxon>Bacteroidia</taxon>
        <taxon>Marinilabiliales</taxon>
        <taxon>Marinifilaceae</taxon>
        <taxon>Ancylomarina</taxon>
    </lineage>
</organism>
<keyword evidence="1" id="KW-0472">Membrane</keyword>
<name>A0A434AWA8_9BACT</name>
<reference evidence="3 4" key="1">
    <citation type="submission" date="2018-11" db="EMBL/GenBank/DDBJ databases">
        <title>Parancylomarina longa gen. nov., sp. nov., isolated from sediments of southern Okinawa.</title>
        <authorList>
            <person name="Fu T."/>
        </authorList>
    </citation>
    <scope>NUCLEOTIDE SEQUENCE [LARGE SCALE GENOMIC DNA]</scope>
    <source>
        <strain evidence="3 4">T3-2 S1-C</strain>
    </source>
</reference>
<feature type="transmembrane region" description="Helical" evidence="1">
    <location>
        <begin position="38"/>
        <end position="55"/>
    </location>
</feature>
<keyword evidence="1" id="KW-0812">Transmembrane</keyword>
<feature type="transmembrane region" description="Helical" evidence="1">
    <location>
        <begin position="89"/>
        <end position="107"/>
    </location>
</feature>
<dbReference type="RefSeq" id="WP_127343173.1">
    <property type="nucleotide sequence ID" value="NZ_RJJX01000006.1"/>
</dbReference>
<comment type="caution">
    <text evidence="3">The sequence shown here is derived from an EMBL/GenBank/DDBJ whole genome shotgun (WGS) entry which is preliminary data.</text>
</comment>
<keyword evidence="1" id="KW-1133">Transmembrane helix</keyword>
<evidence type="ECO:0000313" key="4">
    <source>
        <dbReference type="Proteomes" id="UP000282985"/>
    </source>
</evidence>
<dbReference type="Gene3D" id="1.20.1280.290">
    <property type="match status" value="1"/>
</dbReference>
<feature type="transmembrane region" description="Helical" evidence="1">
    <location>
        <begin position="127"/>
        <end position="147"/>
    </location>
</feature>